<organism evidence="1 2">
    <name type="scientific">Zalaria obscura</name>
    <dbReference type="NCBI Taxonomy" id="2024903"/>
    <lineage>
        <taxon>Eukaryota</taxon>
        <taxon>Fungi</taxon>
        <taxon>Dikarya</taxon>
        <taxon>Ascomycota</taxon>
        <taxon>Pezizomycotina</taxon>
        <taxon>Dothideomycetes</taxon>
        <taxon>Dothideomycetidae</taxon>
        <taxon>Dothideales</taxon>
        <taxon>Zalariaceae</taxon>
        <taxon>Zalaria</taxon>
    </lineage>
</organism>
<dbReference type="Proteomes" id="UP001320706">
    <property type="component" value="Unassembled WGS sequence"/>
</dbReference>
<keyword evidence="2" id="KW-1185">Reference proteome</keyword>
<protein>
    <submittedName>
        <fullName evidence="1">Uncharacterized protein</fullName>
    </submittedName>
</protein>
<evidence type="ECO:0000313" key="1">
    <source>
        <dbReference type="EMBL" id="KAK8221866.1"/>
    </source>
</evidence>
<sequence length="199" mass="21465">MASTDNQERAYRPKDSISAAIKASMITTGAGAFISTIQNTLQRQNVGAMGMFTRTGSTIAVFGAMGGVYEFTKCASANLRQRDDSWNPAIGGFFAGNMLGLRFRSGPAVFGYGAALGIVLGAFNYTGGALTGYVRDPGVDEVERKEYMRKNRRRPLEDTVTELGEGRGIYAPGYAERRAQRLKENYGIEVPTTPIPASP</sequence>
<accession>A0ACC3SNV2</accession>
<comment type="caution">
    <text evidence="1">The sequence shown here is derived from an EMBL/GenBank/DDBJ whole genome shotgun (WGS) entry which is preliminary data.</text>
</comment>
<proteinExistence type="predicted"/>
<reference evidence="1" key="1">
    <citation type="submission" date="2024-02" db="EMBL/GenBank/DDBJ databases">
        <title>Metagenome Assembled Genome of Zalaria obscura JY119.</title>
        <authorList>
            <person name="Vighnesh L."/>
            <person name="Jagadeeshwari U."/>
            <person name="Venkata Ramana C."/>
            <person name="Sasikala C."/>
        </authorList>
    </citation>
    <scope>NUCLEOTIDE SEQUENCE</scope>
    <source>
        <strain evidence="1">JY119</strain>
    </source>
</reference>
<dbReference type="EMBL" id="JAMKPW020000001">
    <property type="protein sequence ID" value="KAK8221866.1"/>
    <property type="molecule type" value="Genomic_DNA"/>
</dbReference>
<evidence type="ECO:0000313" key="2">
    <source>
        <dbReference type="Proteomes" id="UP001320706"/>
    </source>
</evidence>
<name>A0ACC3SNV2_9PEZI</name>
<gene>
    <name evidence="1" type="ORF">M8818_000031</name>
</gene>